<proteinExistence type="predicted"/>
<feature type="compositionally biased region" description="Low complexity" evidence="10">
    <location>
        <begin position="29"/>
        <end position="44"/>
    </location>
</feature>
<dbReference type="InterPro" id="IPR009030">
    <property type="entry name" value="Growth_fac_rcpt_cys_sf"/>
</dbReference>
<comment type="caution">
    <text evidence="9">Lacks conserved residue(s) required for the propagation of feature annotation.</text>
</comment>
<evidence type="ECO:0000256" key="10">
    <source>
        <dbReference type="SAM" id="MobiDB-lite"/>
    </source>
</evidence>
<dbReference type="Gene3D" id="2.10.25.10">
    <property type="entry name" value="Laminin"/>
    <property type="match status" value="1"/>
</dbReference>
<dbReference type="CDD" id="cd00054">
    <property type="entry name" value="EGF_CA"/>
    <property type="match status" value="1"/>
</dbReference>
<evidence type="ECO:0000256" key="3">
    <source>
        <dbReference type="ARBA" id="ARBA00022536"/>
    </source>
</evidence>
<evidence type="ECO:0000256" key="5">
    <source>
        <dbReference type="ARBA" id="ARBA00022737"/>
    </source>
</evidence>
<keyword evidence="4 12" id="KW-0732">Signal</keyword>
<evidence type="ECO:0008006" key="17">
    <source>
        <dbReference type="Google" id="ProtNLM"/>
    </source>
</evidence>
<evidence type="ECO:0000256" key="12">
    <source>
        <dbReference type="SAM" id="SignalP"/>
    </source>
</evidence>
<organism evidence="15 16">
    <name type="scientific">Tachysurus vachellii</name>
    <name type="common">Darkbarbel catfish</name>
    <name type="synonym">Pelteobagrus vachellii</name>
    <dbReference type="NCBI Taxonomy" id="175792"/>
    <lineage>
        <taxon>Eukaryota</taxon>
        <taxon>Metazoa</taxon>
        <taxon>Chordata</taxon>
        <taxon>Craniata</taxon>
        <taxon>Vertebrata</taxon>
        <taxon>Euteleostomi</taxon>
        <taxon>Actinopterygii</taxon>
        <taxon>Neopterygii</taxon>
        <taxon>Teleostei</taxon>
        <taxon>Ostariophysi</taxon>
        <taxon>Siluriformes</taxon>
        <taxon>Bagridae</taxon>
        <taxon>Tachysurus</taxon>
    </lineage>
</organism>
<evidence type="ECO:0000256" key="7">
    <source>
        <dbReference type="ARBA" id="ARBA00023157"/>
    </source>
</evidence>
<dbReference type="GO" id="GO:0005886">
    <property type="term" value="C:plasma membrane"/>
    <property type="evidence" value="ECO:0007669"/>
    <property type="project" value="UniProtKB-SubCell"/>
</dbReference>
<evidence type="ECO:0000256" key="9">
    <source>
        <dbReference type="PROSITE-ProRule" id="PRU00076"/>
    </source>
</evidence>
<keyword evidence="16" id="KW-1185">Reference proteome</keyword>
<keyword evidence="5" id="KW-0677">Repeat</keyword>
<dbReference type="AlphaFoldDB" id="A0AA88NXB6"/>
<evidence type="ECO:0000256" key="8">
    <source>
        <dbReference type="ARBA" id="ARBA00023180"/>
    </source>
</evidence>
<evidence type="ECO:0000259" key="13">
    <source>
        <dbReference type="PROSITE" id="PS50024"/>
    </source>
</evidence>
<keyword evidence="8" id="KW-0325">Glycoprotein</keyword>
<dbReference type="PANTHER" id="PTHR24037:SF7">
    <property type="entry name" value="FLOCCULATION PROTEIN FLO11 ISOFORM X1-RELATED"/>
    <property type="match status" value="1"/>
</dbReference>
<dbReference type="InterPro" id="IPR000152">
    <property type="entry name" value="EGF-type_Asp/Asn_hydroxyl_site"/>
</dbReference>
<dbReference type="Proteomes" id="UP001187315">
    <property type="component" value="Unassembled WGS sequence"/>
</dbReference>
<evidence type="ECO:0000256" key="2">
    <source>
        <dbReference type="ARBA" id="ARBA00022475"/>
    </source>
</evidence>
<dbReference type="PROSITE" id="PS50026">
    <property type="entry name" value="EGF_3"/>
    <property type="match status" value="1"/>
</dbReference>
<evidence type="ECO:0000256" key="11">
    <source>
        <dbReference type="SAM" id="Phobius"/>
    </source>
</evidence>
<dbReference type="PROSITE" id="PS50024">
    <property type="entry name" value="SEA"/>
    <property type="match status" value="1"/>
</dbReference>
<dbReference type="InterPro" id="IPR036364">
    <property type="entry name" value="SEA_dom_sf"/>
</dbReference>
<feature type="signal peptide" evidence="12">
    <location>
        <begin position="1"/>
        <end position="21"/>
    </location>
</feature>
<evidence type="ECO:0000256" key="4">
    <source>
        <dbReference type="ARBA" id="ARBA00022729"/>
    </source>
</evidence>
<evidence type="ECO:0000313" key="15">
    <source>
        <dbReference type="EMBL" id="KAK2866250.1"/>
    </source>
</evidence>
<keyword evidence="7" id="KW-1015">Disulfide bond</keyword>
<dbReference type="Pfam" id="PF01390">
    <property type="entry name" value="SEA"/>
    <property type="match status" value="1"/>
</dbReference>
<reference evidence="15" key="1">
    <citation type="submission" date="2023-08" db="EMBL/GenBank/DDBJ databases">
        <title>Pelteobagrus vachellii genome.</title>
        <authorList>
            <person name="Liu H."/>
        </authorList>
    </citation>
    <scope>NUCLEOTIDE SEQUENCE</scope>
    <source>
        <strain evidence="15">PRFRI_2022a</strain>
        <tissue evidence="15">Muscle</tissue>
    </source>
</reference>
<dbReference type="SUPFAM" id="SSF57184">
    <property type="entry name" value="Growth factor receptor domain"/>
    <property type="match status" value="1"/>
</dbReference>
<feature type="transmembrane region" description="Helical" evidence="11">
    <location>
        <begin position="262"/>
        <end position="288"/>
    </location>
</feature>
<gene>
    <name evidence="15" type="ORF">Q7C36_002306</name>
</gene>
<sequence>MALIKQLLSLYLLLLLVGGNAVLTESGETTPAPTTPAPGGTTPAPTTPAPVPCASNPCPLDSTCQDLLNNYRCVCRPGLFYDEVQKFCYLAKTFPTELKLTMEFEKGMEDKNSLIFQKTADNILASLWVAFTDPAYLGSTVLSLKKGSVIADVENFFSPSSDVTALTVEKQLNKAIEDKVGVLSQANVKYDNICSRGFCHDESTTCDPGSGLASCTCRDGYIKIMQTNQACAVCPSGQKAVNQEECKLCDFGFSGFNCEDPYLLILVVLACVLGTLFLATLTGAIVLYTRSKKMTKSPEKIPANGNLEFTKPAGIPRIPRVNPNSGWQPTNLEMTDSGSRHALVTKDRTETTAMWNYDYPEDTRSYKSQTPSRTGYAAAGAYNGSRVTRNPYSDAYDDKIRRY</sequence>
<name>A0AA88NXB6_TACVA</name>
<dbReference type="InterPro" id="IPR000082">
    <property type="entry name" value="SEA_dom"/>
</dbReference>
<dbReference type="PROSITE" id="PS00010">
    <property type="entry name" value="ASX_HYDROXYL"/>
    <property type="match status" value="1"/>
</dbReference>
<evidence type="ECO:0000313" key="16">
    <source>
        <dbReference type="Proteomes" id="UP001187315"/>
    </source>
</evidence>
<dbReference type="PANTHER" id="PTHR24037">
    <property type="entry name" value="HEART DEVELOPMENT PROTEIN WITH EGF-LIKE DOMAINS 1"/>
    <property type="match status" value="1"/>
</dbReference>
<protein>
    <recommendedName>
        <fullName evidence="17">Mucin-13-like</fullName>
    </recommendedName>
</protein>
<feature type="domain" description="EGF-like" evidence="14">
    <location>
        <begin position="49"/>
        <end position="85"/>
    </location>
</feature>
<dbReference type="InterPro" id="IPR000742">
    <property type="entry name" value="EGF"/>
</dbReference>
<dbReference type="SUPFAM" id="SSF82671">
    <property type="entry name" value="SEA domain"/>
    <property type="match status" value="1"/>
</dbReference>
<evidence type="ECO:0000256" key="1">
    <source>
        <dbReference type="ARBA" id="ARBA00004236"/>
    </source>
</evidence>
<keyword evidence="11" id="KW-0812">Transmembrane</keyword>
<keyword evidence="11" id="KW-1133">Transmembrane helix</keyword>
<evidence type="ECO:0000259" key="14">
    <source>
        <dbReference type="PROSITE" id="PS50026"/>
    </source>
</evidence>
<dbReference type="EMBL" id="JAVHJS010000002">
    <property type="protein sequence ID" value="KAK2866250.1"/>
    <property type="molecule type" value="Genomic_DNA"/>
</dbReference>
<keyword evidence="3 9" id="KW-0245">EGF-like domain</keyword>
<accession>A0AA88NXB6</accession>
<feature type="chain" id="PRO_5041663359" description="Mucin-13-like" evidence="12">
    <location>
        <begin position="22"/>
        <end position="403"/>
    </location>
</feature>
<dbReference type="SMART" id="SM00181">
    <property type="entry name" value="EGF"/>
    <property type="match status" value="2"/>
</dbReference>
<feature type="domain" description="SEA" evidence="13">
    <location>
        <begin position="90"/>
        <end position="200"/>
    </location>
</feature>
<comment type="subcellular location">
    <subcellularLocation>
        <location evidence="1">Cell membrane</location>
    </subcellularLocation>
</comment>
<keyword evidence="2" id="KW-1003">Cell membrane</keyword>
<feature type="region of interest" description="Disordered" evidence="10">
    <location>
        <begin position="384"/>
        <end position="403"/>
    </location>
</feature>
<evidence type="ECO:0000256" key="6">
    <source>
        <dbReference type="ARBA" id="ARBA00023136"/>
    </source>
</evidence>
<keyword evidence="6 11" id="KW-0472">Membrane</keyword>
<comment type="caution">
    <text evidence="15">The sequence shown here is derived from an EMBL/GenBank/DDBJ whole genome shotgun (WGS) entry which is preliminary data.</text>
</comment>
<feature type="region of interest" description="Disordered" evidence="10">
    <location>
        <begin position="27"/>
        <end position="48"/>
    </location>
</feature>